<dbReference type="Proteomes" id="UP001316189">
    <property type="component" value="Chromosome"/>
</dbReference>
<dbReference type="RefSeq" id="WP_227568382.1">
    <property type="nucleotide sequence ID" value="NZ_CP101988.1"/>
</dbReference>
<dbReference type="InterPro" id="IPR009057">
    <property type="entry name" value="Homeodomain-like_sf"/>
</dbReference>
<dbReference type="Pfam" id="PF00440">
    <property type="entry name" value="TetR_N"/>
    <property type="match status" value="1"/>
</dbReference>
<evidence type="ECO:0000313" key="8">
    <source>
        <dbReference type="Proteomes" id="UP001316189"/>
    </source>
</evidence>
<dbReference type="EMBL" id="CP101988">
    <property type="protein sequence ID" value="UUI75525.1"/>
    <property type="molecule type" value="Genomic_DNA"/>
</dbReference>
<feature type="domain" description="HTH tetR-type" evidence="6">
    <location>
        <begin position="13"/>
        <end position="73"/>
    </location>
</feature>
<keyword evidence="3 5" id="KW-0238">DNA-binding</keyword>
<evidence type="ECO:0000256" key="3">
    <source>
        <dbReference type="ARBA" id="ARBA00023125"/>
    </source>
</evidence>
<evidence type="ECO:0000256" key="4">
    <source>
        <dbReference type="ARBA" id="ARBA00023163"/>
    </source>
</evidence>
<sequence>MTSQIERGYAKGRARRQQILDEAMALFGDVGYRAASLREIAARAGISHPGLLHHFTSKESLLLAVLERRDETDSAQFDLTGSSGTEVLRHMLDLADYNTTRPGIVELSCVLAAEATSPDHPAHEFFTDRYERAVRLCIEAFEQAKQAGQLNSDVDPEHAARSFIALMDGLQVQWLLDREGVDMAGTLRQHLARQFTVDL</sequence>
<keyword evidence="2" id="KW-0805">Transcription regulation</keyword>
<dbReference type="SUPFAM" id="SSF48498">
    <property type="entry name" value="Tetracyclin repressor-like, C-terminal domain"/>
    <property type="match status" value="1"/>
</dbReference>
<keyword evidence="1" id="KW-0678">Repressor</keyword>
<evidence type="ECO:0000256" key="1">
    <source>
        <dbReference type="ARBA" id="ARBA00022491"/>
    </source>
</evidence>
<evidence type="ECO:0000256" key="5">
    <source>
        <dbReference type="PROSITE-ProRule" id="PRU00335"/>
    </source>
</evidence>
<keyword evidence="8" id="KW-1185">Reference proteome</keyword>
<evidence type="ECO:0000256" key="2">
    <source>
        <dbReference type="ARBA" id="ARBA00023015"/>
    </source>
</evidence>
<protein>
    <submittedName>
        <fullName evidence="7">TetR/AcrR family transcriptional regulator</fullName>
    </submittedName>
</protein>
<dbReference type="PROSITE" id="PS50977">
    <property type="entry name" value="HTH_TETR_2"/>
    <property type="match status" value="1"/>
</dbReference>
<dbReference type="PRINTS" id="PR00455">
    <property type="entry name" value="HTHTETR"/>
</dbReference>
<dbReference type="Pfam" id="PF13977">
    <property type="entry name" value="TetR_C_6"/>
    <property type="match status" value="1"/>
</dbReference>
<evidence type="ECO:0000259" key="6">
    <source>
        <dbReference type="PROSITE" id="PS50977"/>
    </source>
</evidence>
<accession>A0ABY5L0P3</accession>
<keyword evidence="4" id="KW-0804">Transcription</keyword>
<dbReference type="PANTHER" id="PTHR47506:SF6">
    <property type="entry name" value="HTH-TYPE TRANSCRIPTIONAL REPRESSOR NEMR"/>
    <property type="match status" value="1"/>
</dbReference>
<dbReference type="PANTHER" id="PTHR47506">
    <property type="entry name" value="TRANSCRIPTIONAL REGULATORY PROTEIN"/>
    <property type="match status" value="1"/>
</dbReference>
<dbReference type="InterPro" id="IPR039538">
    <property type="entry name" value="BetI_C"/>
</dbReference>
<dbReference type="Gene3D" id="1.10.10.60">
    <property type="entry name" value="Homeodomain-like"/>
    <property type="match status" value="1"/>
</dbReference>
<proteinExistence type="predicted"/>
<reference evidence="7 8" key="1">
    <citation type="submission" date="2022-07" db="EMBL/GenBank/DDBJ databases">
        <title>Novel species in genus cellulomonas.</title>
        <authorList>
            <person name="Ye L."/>
        </authorList>
    </citation>
    <scope>NUCLEOTIDE SEQUENCE [LARGE SCALE GENOMIC DNA]</scope>
    <source>
        <strain evidence="8">zg-Y338</strain>
    </source>
</reference>
<feature type="DNA-binding region" description="H-T-H motif" evidence="5">
    <location>
        <begin position="36"/>
        <end position="55"/>
    </location>
</feature>
<dbReference type="InterPro" id="IPR001647">
    <property type="entry name" value="HTH_TetR"/>
</dbReference>
<dbReference type="InterPro" id="IPR036271">
    <property type="entry name" value="Tet_transcr_reg_TetR-rel_C_sf"/>
</dbReference>
<organism evidence="7 8">
    <name type="scientific">Cellulomonas chengniuliangii</name>
    <dbReference type="NCBI Taxonomy" id="2968084"/>
    <lineage>
        <taxon>Bacteria</taxon>
        <taxon>Bacillati</taxon>
        <taxon>Actinomycetota</taxon>
        <taxon>Actinomycetes</taxon>
        <taxon>Micrococcales</taxon>
        <taxon>Cellulomonadaceae</taxon>
        <taxon>Cellulomonas</taxon>
    </lineage>
</organism>
<name>A0ABY5L0P3_9CELL</name>
<dbReference type="Gene3D" id="1.10.357.10">
    <property type="entry name" value="Tetracycline Repressor, domain 2"/>
    <property type="match status" value="1"/>
</dbReference>
<dbReference type="SUPFAM" id="SSF46689">
    <property type="entry name" value="Homeodomain-like"/>
    <property type="match status" value="1"/>
</dbReference>
<gene>
    <name evidence="7" type="ORF">NP064_00930</name>
</gene>
<evidence type="ECO:0000313" key="7">
    <source>
        <dbReference type="EMBL" id="UUI75525.1"/>
    </source>
</evidence>